<evidence type="ECO:0000259" key="2">
    <source>
        <dbReference type="PROSITE" id="PS50943"/>
    </source>
</evidence>
<dbReference type="Proteomes" id="UP000612956">
    <property type="component" value="Unassembled WGS sequence"/>
</dbReference>
<evidence type="ECO:0000313" key="3">
    <source>
        <dbReference type="EMBL" id="GGK53296.1"/>
    </source>
</evidence>
<dbReference type="SUPFAM" id="SSF47413">
    <property type="entry name" value="lambda repressor-like DNA-binding domains"/>
    <property type="match status" value="1"/>
</dbReference>
<dbReference type="AlphaFoldDB" id="A0A917QJU9"/>
<dbReference type="PROSITE" id="PS50943">
    <property type="entry name" value="HTH_CROC1"/>
    <property type="match status" value="1"/>
</dbReference>
<feature type="domain" description="HTH cro/C1-type" evidence="2">
    <location>
        <begin position="1"/>
        <end position="64"/>
    </location>
</feature>
<organism evidence="3 4">
    <name type="scientific">Nocardia camponoti</name>
    <dbReference type="NCBI Taxonomy" id="1616106"/>
    <lineage>
        <taxon>Bacteria</taxon>
        <taxon>Bacillati</taxon>
        <taxon>Actinomycetota</taxon>
        <taxon>Actinomycetes</taxon>
        <taxon>Mycobacteriales</taxon>
        <taxon>Nocardiaceae</taxon>
        <taxon>Nocardia</taxon>
    </lineage>
</organism>
<reference evidence="3" key="2">
    <citation type="submission" date="2020-09" db="EMBL/GenBank/DDBJ databases">
        <authorList>
            <person name="Sun Q."/>
            <person name="Zhou Y."/>
        </authorList>
    </citation>
    <scope>NUCLEOTIDE SEQUENCE</scope>
    <source>
        <strain evidence="3">CGMCC 4.7278</strain>
    </source>
</reference>
<dbReference type="InterPro" id="IPR001387">
    <property type="entry name" value="Cro/C1-type_HTH"/>
</dbReference>
<feature type="region of interest" description="Disordered" evidence="1">
    <location>
        <begin position="70"/>
        <end position="90"/>
    </location>
</feature>
<proteinExistence type="predicted"/>
<name>A0A917QJU9_9NOCA</name>
<dbReference type="Gene3D" id="1.10.260.40">
    <property type="entry name" value="lambda repressor-like DNA-binding domains"/>
    <property type="match status" value="1"/>
</dbReference>
<accession>A0A917QJU9</accession>
<comment type="caution">
    <text evidence="3">The sequence shown here is derived from an EMBL/GenBank/DDBJ whole genome shotgun (WGS) entry which is preliminary data.</text>
</comment>
<sequence>MQAARKERGLTVVQAAKEARISSSLWTQVETGVQYKQGNRVPVRTTADTLQAMAHAVGLDPTHLLEEVGLSPAESPCPADKHPATAQSLPGDSVVNLTGLTDRELRHVAAYVEGIKAARNLR</sequence>
<dbReference type="CDD" id="cd00093">
    <property type="entry name" value="HTH_XRE"/>
    <property type="match status" value="1"/>
</dbReference>
<gene>
    <name evidence="3" type="ORF">GCM10011591_26380</name>
</gene>
<dbReference type="EMBL" id="BMMW01000002">
    <property type="protein sequence ID" value="GGK53296.1"/>
    <property type="molecule type" value="Genomic_DNA"/>
</dbReference>
<protein>
    <recommendedName>
        <fullName evidence="2">HTH cro/C1-type domain-containing protein</fullName>
    </recommendedName>
</protein>
<dbReference type="InterPro" id="IPR010982">
    <property type="entry name" value="Lambda_DNA-bd_dom_sf"/>
</dbReference>
<dbReference type="Pfam" id="PF13560">
    <property type="entry name" value="HTH_31"/>
    <property type="match status" value="1"/>
</dbReference>
<evidence type="ECO:0000256" key="1">
    <source>
        <dbReference type="SAM" id="MobiDB-lite"/>
    </source>
</evidence>
<reference evidence="3" key="1">
    <citation type="journal article" date="2014" name="Int. J. Syst. Evol. Microbiol.">
        <title>Complete genome sequence of Corynebacterium casei LMG S-19264T (=DSM 44701T), isolated from a smear-ripened cheese.</title>
        <authorList>
            <consortium name="US DOE Joint Genome Institute (JGI-PGF)"/>
            <person name="Walter F."/>
            <person name="Albersmeier A."/>
            <person name="Kalinowski J."/>
            <person name="Ruckert C."/>
        </authorList>
    </citation>
    <scope>NUCLEOTIDE SEQUENCE</scope>
    <source>
        <strain evidence="3">CGMCC 4.7278</strain>
    </source>
</reference>
<evidence type="ECO:0000313" key="4">
    <source>
        <dbReference type="Proteomes" id="UP000612956"/>
    </source>
</evidence>
<dbReference type="GO" id="GO:0003677">
    <property type="term" value="F:DNA binding"/>
    <property type="evidence" value="ECO:0007669"/>
    <property type="project" value="InterPro"/>
</dbReference>
<keyword evidence="4" id="KW-1185">Reference proteome</keyword>